<dbReference type="GO" id="GO:0043190">
    <property type="term" value="C:ATP-binding cassette (ABC) transporter complex"/>
    <property type="evidence" value="ECO:0007669"/>
    <property type="project" value="InterPro"/>
</dbReference>
<keyword evidence="4 7" id="KW-0812">Transmembrane</keyword>
<evidence type="ECO:0000256" key="5">
    <source>
        <dbReference type="ARBA" id="ARBA00022989"/>
    </source>
</evidence>
<dbReference type="InterPro" id="IPR030802">
    <property type="entry name" value="Permease_MalE"/>
</dbReference>
<dbReference type="InterPro" id="IPR003453">
    <property type="entry name" value="ABC_MlaE_roteobac"/>
</dbReference>
<proteinExistence type="inferred from homology"/>
<dbReference type="RefSeq" id="WP_139450853.1">
    <property type="nucleotide sequence ID" value="NZ_VDMB01000038.1"/>
</dbReference>
<reference evidence="8 9" key="1">
    <citation type="submission" date="2019-06" db="EMBL/GenBank/DDBJ databases">
        <title>Desulfobotulus mexicanus sp. nov., a novel sulfate-reducing bacterium isolated from the sediment of an alkaline crater lake in Mexico.</title>
        <authorList>
            <person name="Hirschler-Rea A."/>
        </authorList>
    </citation>
    <scope>NUCLEOTIDE SEQUENCE [LARGE SCALE GENOMIC DNA]</scope>
    <source>
        <strain evidence="8 9">PAR22N</strain>
    </source>
</reference>
<dbReference type="AlphaFoldDB" id="A0A5S5MC86"/>
<accession>A0A5S5MC86</accession>
<dbReference type="PANTHER" id="PTHR30188">
    <property type="entry name" value="ABC TRANSPORTER PERMEASE PROTEIN-RELATED"/>
    <property type="match status" value="1"/>
</dbReference>
<evidence type="ECO:0000256" key="4">
    <source>
        <dbReference type="ARBA" id="ARBA00022692"/>
    </source>
</evidence>
<name>A0A5S5MC86_9BACT</name>
<feature type="transmembrane region" description="Helical" evidence="7">
    <location>
        <begin position="155"/>
        <end position="179"/>
    </location>
</feature>
<dbReference type="Proteomes" id="UP000321899">
    <property type="component" value="Unassembled WGS sequence"/>
</dbReference>
<evidence type="ECO:0000313" key="9">
    <source>
        <dbReference type="Proteomes" id="UP000321899"/>
    </source>
</evidence>
<organism evidence="8 9">
    <name type="scientific">Desulfobotulus mexicanus</name>
    <dbReference type="NCBI Taxonomy" id="2586642"/>
    <lineage>
        <taxon>Bacteria</taxon>
        <taxon>Pseudomonadati</taxon>
        <taxon>Thermodesulfobacteriota</taxon>
        <taxon>Desulfobacteria</taxon>
        <taxon>Desulfobacterales</taxon>
        <taxon>Desulfobacteraceae</taxon>
        <taxon>Desulfobotulus</taxon>
    </lineage>
</organism>
<keyword evidence="6 7" id="KW-0472">Membrane</keyword>
<feature type="transmembrane region" description="Helical" evidence="7">
    <location>
        <begin position="82"/>
        <end position="103"/>
    </location>
</feature>
<feature type="transmembrane region" description="Helical" evidence="7">
    <location>
        <begin position="54"/>
        <end position="76"/>
    </location>
</feature>
<comment type="caution">
    <text evidence="8">The sequence shown here is derived from an EMBL/GenBank/DDBJ whole genome shotgun (WGS) entry which is preliminary data.</text>
</comment>
<feature type="transmembrane region" description="Helical" evidence="7">
    <location>
        <begin position="241"/>
        <end position="264"/>
    </location>
</feature>
<dbReference type="Pfam" id="PF02405">
    <property type="entry name" value="MlaE"/>
    <property type="match status" value="1"/>
</dbReference>
<feature type="transmembrane region" description="Helical" evidence="7">
    <location>
        <begin position="20"/>
        <end position="42"/>
    </location>
</feature>
<keyword evidence="9" id="KW-1185">Reference proteome</keyword>
<evidence type="ECO:0000256" key="2">
    <source>
        <dbReference type="ARBA" id="ARBA00007556"/>
    </source>
</evidence>
<dbReference type="EMBL" id="VDMB01000038">
    <property type="protein sequence ID" value="TYT73269.1"/>
    <property type="molecule type" value="Genomic_DNA"/>
</dbReference>
<dbReference type="NCBIfam" id="TIGR00056">
    <property type="entry name" value="MlaE family lipid ABC transporter permease subunit"/>
    <property type="match status" value="1"/>
</dbReference>
<evidence type="ECO:0000256" key="6">
    <source>
        <dbReference type="ARBA" id="ARBA00023136"/>
    </source>
</evidence>
<evidence type="ECO:0000256" key="7">
    <source>
        <dbReference type="RuleBase" id="RU362044"/>
    </source>
</evidence>
<comment type="subcellular location">
    <subcellularLocation>
        <location evidence="1">Membrane</location>
        <topology evidence="1">Multi-pass membrane protein</topology>
    </subcellularLocation>
</comment>
<comment type="similarity">
    <text evidence="2 7">Belongs to the MlaE permease family.</text>
</comment>
<evidence type="ECO:0000256" key="1">
    <source>
        <dbReference type="ARBA" id="ARBA00004141"/>
    </source>
</evidence>
<protein>
    <submittedName>
        <fullName evidence="8">ABC transporter permease</fullName>
    </submittedName>
</protein>
<evidence type="ECO:0000256" key="3">
    <source>
        <dbReference type="ARBA" id="ARBA00022448"/>
    </source>
</evidence>
<feature type="transmembrane region" description="Helical" evidence="7">
    <location>
        <begin position="209"/>
        <end position="229"/>
    </location>
</feature>
<dbReference type="OrthoDB" id="9805022at2"/>
<sequence length="269" mass="28839">MIQESPSQGPGILHSLGAIVLYRIQLAGHFTLFLAAGFYHIFSWPIQIRKILQQVYFIGAKSLLVIFLTALFTGMVLGLQGYYSLVAFGSEAFLGSAVALTLIRELGPVLTAIMVAARAGSAMTAEIGILRISEQIDALKTMNIHPIRYLFSPRLAAAIISIPLLASVFNVVGIIGGYLTGSKLLGVNPGVYFSRVESSILLSDVTGGLLKSLVFSIVVATVCCYQGYFTHRRKNSFGSKSVGLSTTSAVVQSSVLILITDYILTSILL</sequence>
<keyword evidence="5 7" id="KW-1133">Transmembrane helix</keyword>
<evidence type="ECO:0000313" key="8">
    <source>
        <dbReference type="EMBL" id="TYT73269.1"/>
    </source>
</evidence>
<dbReference type="GO" id="GO:0005548">
    <property type="term" value="F:phospholipid transporter activity"/>
    <property type="evidence" value="ECO:0007669"/>
    <property type="project" value="TreeGrafter"/>
</dbReference>
<keyword evidence="3" id="KW-0813">Transport</keyword>
<dbReference type="PANTHER" id="PTHR30188:SF4">
    <property type="entry name" value="PROTEIN TRIGALACTOSYLDIACYLGLYCEROL 1, CHLOROPLASTIC"/>
    <property type="match status" value="1"/>
</dbReference>
<gene>
    <name evidence="8" type="ORF">FIM25_15955</name>
</gene>